<name>A0A9W3GJN8_CAMBA</name>
<evidence type="ECO:0000313" key="1">
    <source>
        <dbReference type="RefSeq" id="XP_045380190.1"/>
    </source>
</evidence>
<organism evidence="1">
    <name type="scientific">Camelus bactrianus</name>
    <name type="common">Bactrian camel</name>
    <dbReference type="NCBI Taxonomy" id="9837"/>
    <lineage>
        <taxon>Eukaryota</taxon>
        <taxon>Metazoa</taxon>
        <taxon>Chordata</taxon>
        <taxon>Craniata</taxon>
        <taxon>Vertebrata</taxon>
        <taxon>Euteleostomi</taxon>
        <taxon>Mammalia</taxon>
        <taxon>Eutheria</taxon>
        <taxon>Laurasiatheria</taxon>
        <taxon>Artiodactyla</taxon>
        <taxon>Tylopoda</taxon>
        <taxon>Camelidae</taxon>
        <taxon>Camelus</taxon>
    </lineage>
</organism>
<protein>
    <submittedName>
        <fullName evidence="1">Uncharacterized protein LOC123619697</fullName>
    </submittedName>
</protein>
<dbReference type="AlphaFoldDB" id="A0A9W3GJN8"/>
<reference evidence="1" key="1">
    <citation type="submission" date="2025-08" db="UniProtKB">
        <authorList>
            <consortium name="RefSeq"/>
        </authorList>
    </citation>
    <scope>IDENTIFICATION</scope>
    <source>
        <tissue evidence="1">Blood</tissue>
    </source>
</reference>
<accession>A0A9W3GJN8</accession>
<dbReference type="RefSeq" id="XP_045380190.1">
    <property type="nucleotide sequence ID" value="XM_045524234.1"/>
</dbReference>
<proteinExistence type="predicted"/>
<gene>
    <name evidence="1" type="primary">LOC123619697</name>
</gene>
<sequence length="254" mass="28592">MTATSVCVPRGSSSCPLPLWETLKDHKFRKYYIGIVYFWDCLRFKFGAVLSSTVIPPCPALSCSGDPQPSTLSWTRDLGPPEADDPPFDSSPHFLSSHHEGTASSQVGCPQWRLYPSLTWGCLCTHTFLLPGVHPAVYPVAGWKFERGQSNLVTPDVSWNLNQAIPRVVLTNSYSFMPCYILLHLICRMKKIPEETWNSKSTPRVPRELCIPEHTHPSHAEVGSHFPLRSVVYRIGLSFRKSRPRGINKNTFVP</sequence>